<dbReference type="EMBL" id="CP050869">
    <property type="protein sequence ID" value="QPG50820.1"/>
    <property type="molecule type" value="Genomic_DNA"/>
</dbReference>
<dbReference type="RefSeq" id="WP_157861868.1">
    <property type="nucleotide sequence ID" value="NZ_CP011055.2"/>
</dbReference>
<accession>A0A7S9IKK6</accession>
<sequence length="52" mass="5904">MLALYLGSLSKLKYEAVQEVLSEYNIKAKAIPYKVDSGVTSNSFSRRDLYRS</sequence>
<evidence type="ECO:0000313" key="1">
    <source>
        <dbReference type="EMBL" id="QPG50820.1"/>
    </source>
</evidence>
<organism evidence="1 2">
    <name type="scientific">Saccharolobus solfataricus</name>
    <name type="common">Sulfolobus solfataricus</name>
    <dbReference type="NCBI Taxonomy" id="2287"/>
    <lineage>
        <taxon>Archaea</taxon>
        <taxon>Thermoproteota</taxon>
        <taxon>Thermoprotei</taxon>
        <taxon>Sulfolobales</taxon>
        <taxon>Sulfolobaceae</taxon>
        <taxon>Saccharolobus</taxon>
    </lineage>
</organism>
<name>A0A7S9IKK6_SACSO</name>
<gene>
    <name evidence="1" type="ORF">HFC64_14275</name>
</gene>
<proteinExistence type="predicted"/>
<dbReference type="Proteomes" id="UP000594632">
    <property type="component" value="Chromosome"/>
</dbReference>
<dbReference type="GeneID" id="44089109"/>
<protein>
    <submittedName>
        <fullName evidence="1">Uncharacterized protein</fullName>
    </submittedName>
</protein>
<dbReference type="AlphaFoldDB" id="A0A7S9IKK6"/>
<reference evidence="1 2" key="1">
    <citation type="journal article" date="2020" name="Nat. Commun.">
        <title>The structures of two archaeal type IV pili illuminate evolutionary relationships.</title>
        <authorList>
            <person name="Wang F."/>
            <person name="Baquero D.P."/>
            <person name="Su Z."/>
            <person name="Beltran L.C."/>
            <person name="Prangishvili D."/>
            <person name="Krupovic M."/>
            <person name="Egelman E.H."/>
        </authorList>
    </citation>
    <scope>NUCLEOTIDE SEQUENCE [LARGE SCALE GENOMIC DNA]</scope>
    <source>
        <strain evidence="1 2">POZ149</strain>
    </source>
</reference>
<evidence type="ECO:0000313" key="2">
    <source>
        <dbReference type="Proteomes" id="UP000594632"/>
    </source>
</evidence>